<evidence type="ECO:0000313" key="3">
    <source>
        <dbReference type="Proteomes" id="UP000736672"/>
    </source>
</evidence>
<dbReference type="GO" id="GO:0016787">
    <property type="term" value="F:hydrolase activity"/>
    <property type="evidence" value="ECO:0007669"/>
    <property type="project" value="InterPro"/>
</dbReference>
<comment type="caution">
    <text evidence="2">The sequence shown here is derived from an EMBL/GenBank/DDBJ whole genome shotgun (WGS) entry which is preliminary data.</text>
</comment>
<dbReference type="PANTHER" id="PTHR35563:SF2">
    <property type="entry name" value="BARREL METAL-DEPENDENT HYDROLASE, PUTATIVE (AFU_ORTHOLOGUE AFUA_1G16240)-RELATED"/>
    <property type="match status" value="1"/>
</dbReference>
<dbReference type="AlphaFoldDB" id="A0A9P9JQI9"/>
<dbReference type="Gene3D" id="3.20.20.140">
    <property type="entry name" value="Metal-dependent hydrolases"/>
    <property type="match status" value="1"/>
</dbReference>
<evidence type="ECO:0000259" key="1">
    <source>
        <dbReference type="Pfam" id="PF04909"/>
    </source>
</evidence>
<dbReference type="InterPro" id="IPR032466">
    <property type="entry name" value="Metal_Hydrolase"/>
</dbReference>
<dbReference type="Proteomes" id="UP000736672">
    <property type="component" value="Unassembled WGS sequence"/>
</dbReference>
<reference evidence="2" key="1">
    <citation type="journal article" date="2021" name="Nat. Commun.">
        <title>Genetic determinants of endophytism in the Arabidopsis root mycobiome.</title>
        <authorList>
            <person name="Mesny F."/>
            <person name="Miyauchi S."/>
            <person name="Thiergart T."/>
            <person name="Pickel B."/>
            <person name="Atanasova L."/>
            <person name="Karlsson M."/>
            <person name="Huettel B."/>
            <person name="Barry K.W."/>
            <person name="Haridas S."/>
            <person name="Chen C."/>
            <person name="Bauer D."/>
            <person name="Andreopoulos W."/>
            <person name="Pangilinan J."/>
            <person name="LaButti K."/>
            <person name="Riley R."/>
            <person name="Lipzen A."/>
            <person name="Clum A."/>
            <person name="Drula E."/>
            <person name="Henrissat B."/>
            <person name="Kohler A."/>
            <person name="Grigoriev I.V."/>
            <person name="Martin F.M."/>
            <person name="Hacquard S."/>
        </authorList>
    </citation>
    <scope>NUCLEOTIDE SEQUENCE</scope>
    <source>
        <strain evidence="2">FSSC 5 MPI-SDFR-AT-0091</strain>
    </source>
</reference>
<gene>
    <name evidence="2" type="ORF">B0J15DRAFT_473407</name>
</gene>
<feature type="domain" description="Amidohydrolase-related" evidence="1">
    <location>
        <begin position="14"/>
        <end position="174"/>
    </location>
</feature>
<accession>A0A9P9JQI9</accession>
<dbReference type="InterPro" id="IPR006680">
    <property type="entry name" value="Amidohydro-rel"/>
</dbReference>
<dbReference type="PANTHER" id="PTHR35563">
    <property type="entry name" value="BARREL METAL-DEPENDENT HYDROLASE, PUTATIVE (AFU_ORTHOLOGUE AFUA_1G16240)-RELATED"/>
    <property type="match status" value="1"/>
</dbReference>
<keyword evidence="3" id="KW-1185">Reference proteome</keyword>
<name>A0A9P9JQI9_FUSSL</name>
<feature type="non-terminal residue" evidence="2">
    <location>
        <position position="1"/>
    </location>
</feature>
<organism evidence="2 3">
    <name type="scientific">Fusarium solani</name>
    <name type="common">Filamentous fungus</name>
    <dbReference type="NCBI Taxonomy" id="169388"/>
    <lineage>
        <taxon>Eukaryota</taxon>
        <taxon>Fungi</taxon>
        <taxon>Dikarya</taxon>
        <taxon>Ascomycota</taxon>
        <taxon>Pezizomycotina</taxon>
        <taxon>Sordariomycetes</taxon>
        <taxon>Hypocreomycetidae</taxon>
        <taxon>Hypocreales</taxon>
        <taxon>Nectriaceae</taxon>
        <taxon>Fusarium</taxon>
        <taxon>Fusarium solani species complex</taxon>
    </lineage>
</organism>
<dbReference type="Pfam" id="PF04909">
    <property type="entry name" value="Amidohydro_2"/>
    <property type="match status" value="1"/>
</dbReference>
<dbReference type="OrthoDB" id="2135488at2759"/>
<dbReference type="EMBL" id="JAGTJS010000050">
    <property type="protein sequence ID" value="KAH7225255.1"/>
    <property type="molecule type" value="Genomic_DNA"/>
</dbReference>
<dbReference type="InterPro" id="IPR052358">
    <property type="entry name" value="Aro_Compnd_Degr_Hydrolases"/>
</dbReference>
<dbReference type="SUPFAM" id="SSF51556">
    <property type="entry name" value="Metallo-dependent hydrolases"/>
    <property type="match status" value="1"/>
</dbReference>
<proteinExistence type="predicted"/>
<protein>
    <recommendedName>
        <fullName evidence="1">Amidohydrolase-related domain-containing protein</fullName>
    </recommendedName>
</protein>
<sequence length="178" mass="20078">IQHLPGWRLQVFAPAAVWSELYDFILQSPVEIIVDHIGGLLGASKIASGNADPNVALSQAGFDSLVKLARGRRVWIKVSGLYRASLRTDSCYDDLEGIVRRLFHEVPERLIWASDWPHTGEGKARAGKDKAARLAEIEEFRTIDNAKILQSLRNWSESEDTWKKIMVDNPRELFASPR</sequence>
<evidence type="ECO:0000313" key="2">
    <source>
        <dbReference type="EMBL" id="KAH7225255.1"/>
    </source>
</evidence>